<dbReference type="NCBIfam" id="NF001908">
    <property type="entry name" value="PRK00668.1"/>
    <property type="match status" value="1"/>
</dbReference>
<dbReference type="PANTHER" id="PTHR46161">
    <property type="entry name" value="NUCLEOSIDE DIPHOSPHATE KINASE"/>
    <property type="match status" value="1"/>
</dbReference>
<keyword evidence="7 14" id="KW-0808">Transferase</keyword>
<name>A0A1H4FPH2_9GAMM</name>
<keyword evidence="13 14" id="KW-0546">Nucleotide metabolism</keyword>
<comment type="function">
    <text evidence="14">Major role in the synthesis of nucleoside triphosphates other than ATP. The ATP gamma phosphate is transferred to the NDP beta phosphate via a ping-pong mechanism, using a phosphorylated active-site intermediate.</text>
</comment>
<keyword evidence="5 14" id="KW-0963">Cytoplasm</keyword>
<organism evidence="18 19">
    <name type="scientific">Lonsdalea quercina</name>
    <dbReference type="NCBI Taxonomy" id="71657"/>
    <lineage>
        <taxon>Bacteria</taxon>
        <taxon>Pseudomonadati</taxon>
        <taxon>Pseudomonadota</taxon>
        <taxon>Gammaproteobacteria</taxon>
        <taxon>Enterobacterales</taxon>
        <taxon>Pectobacteriaceae</taxon>
        <taxon>Lonsdalea</taxon>
    </lineage>
</organism>
<reference evidence="18 19" key="1">
    <citation type="submission" date="2016-10" db="EMBL/GenBank/DDBJ databases">
        <authorList>
            <person name="de Groot N.N."/>
        </authorList>
    </citation>
    <scope>NUCLEOTIDE SEQUENCE [LARGE SCALE GENOMIC DNA]</scope>
    <source>
        <strain evidence="18 19">ATCC 29281</strain>
    </source>
</reference>
<dbReference type="eggNOG" id="COG0105">
    <property type="taxonomic scope" value="Bacteria"/>
</dbReference>
<protein>
    <recommendedName>
        <fullName evidence="4 14">Nucleoside diphosphate kinase</fullName>
        <shortName evidence="14">NDK</shortName>
        <shortName evidence="14">NDP kinase</shortName>
        <ecNumber evidence="3 14">2.7.4.6</ecNumber>
    </recommendedName>
    <alternativeName>
        <fullName evidence="14">Nucleoside-2-P kinase</fullName>
    </alternativeName>
</protein>
<comment type="catalytic activity">
    <reaction evidence="14">
        <text>a 2'-deoxyribonucleoside 5'-diphosphate + ATP = a 2'-deoxyribonucleoside 5'-triphosphate + ADP</text>
        <dbReference type="Rhea" id="RHEA:44640"/>
        <dbReference type="ChEBI" id="CHEBI:30616"/>
        <dbReference type="ChEBI" id="CHEBI:61560"/>
        <dbReference type="ChEBI" id="CHEBI:73316"/>
        <dbReference type="ChEBI" id="CHEBI:456216"/>
        <dbReference type="EC" id="2.7.4.6"/>
    </reaction>
</comment>
<feature type="binding site" evidence="14 15">
    <location>
        <position position="114"/>
    </location>
    <ligand>
        <name>ATP</name>
        <dbReference type="ChEBI" id="CHEBI:30616"/>
    </ligand>
</feature>
<dbReference type="SMART" id="SM00562">
    <property type="entry name" value="NDK"/>
    <property type="match status" value="1"/>
</dbReference>
<dbReference type="InterPro" id="IPR001564">
    <property type="entry name" value="Nucleoside_diP_kinase"/>
</dbReference>
<comment type="similarity">
    <text evidence="2 14 15 16">Belongs to the NDK family.</text>
</comment>
<keyword evidence="11 14" id="KW-0067">ATP-binding</keyword>
<dbReference type="SUPFAM" id="SSF54919">
    <property type="entry name" value="Nucleoside diphosphate kinase, NDK"/>
    <property type="match status" value="1"/>
</dbReference>
<dbReference type="InterPro" id="IPR034907">
    <property type="entry name" value="NDK-like_dom"/>
</dbReference>
<evidence type="ECO:0000259" key="17">
    <source>
        <dbReference type="SMART" id="SM00562"/>
    </source>
</evidence>
<dbReference type="GeneID" id="97765991"/>
<feature type="active site" description="Pros-phosphohistidine intermediate" evidence="14 15">
    <location>
        <position position="117"/>
    </location>
</feature>
<feature type="domain" description="Nucleoside diphosphate kinase-like" evidence="17">
    <location>
        <begin position="3"/>
        <end position="140"/>
    </location>
</feature>
<keyword evidence="10 14" id="KW-0418">Kinase</keyword>
<dbReference type="GO" id="GO:0005737">
    <property type="term" value="C:cytoplasm"/>
    <property type="evidence" value="ECO:0007669"/>
    <property type="project" value="UniProtKB-SubCell"/>
</dbReference>
<dbReference type="GO" id="GO:0006183">
    <property type="term" value="P:GTP biosynthetic process"/>
    <property type="evidence" value="ECO:0007669"/>
    <property type="project" value="UniProtKB-UniRule"/>
</dbReference>
<evidence type="ECO:0000256" key="5">
    <source>
        <dbReference type="ARBA" id="ARBA00022490"/>
    </source>
</evidence>
<keyword evidence="6 14" id="KW-0597">Phosphoprotein</keyword>
<dbReference type="InterPro" id="IPR036850">
    <property type="entry name" value="NDK-like_dom_sf"/>
</dbReference>
<dbReference type="Proteomes" id="UP000187280">
    <property type="component" value="Unassembled WGS sequence"/>
</dbReference>
<evidence type="ECO:0000313" key="18">
    <source>
        <dbReference type="EMBL" id="SEA98730.1"/>
    </source>
</evidence>
<evidence type="ECO:0000256" key="6">
    <source>
        <dbReference type="ARBA" id="ARBA00022553"/>
    </source>
</evidence>
<dbReference type="EMBL" id="FNQS01000014">
    <property type="protein sequence ID" value="SEA98730.1"/>
    <property type="molecule type" value="Genomic_DNA"/>
</dbReference>
<dbReference type="GO" id="GO:0004550">
    <property type="term" value="F:nucleoside diphosphate kinase activity"/>
    <property type="evidence" value="ECO:0007669"/>
    <property type="project" value="UniProtKB-UniRule"/>
</dbReference>
<feature type="binding site" evidence="14 15">
    <location>
        <position position="104"/>
    </location>
    <ligand>
        <name>ATP</name>
        <dbReference type="ChEBI" id="CHEBI:30616"/>
    </ligand>
</feature>
<keyword evidence="8 14" id="KW-0479">Metal-binding</keyword>
<evidence type="ECO:0000256" key="10">
    <source>
        <dbReference type="ARBA" id="ARBA00022777"/>
    </source>
</evidence>
<evidence type="ECO:0000256" key="11">
    <source>
        <dbReference type="ARBA" id="ARBA00022840"/>
    </source>
</evidence>
<evidence type="ECO:0000256" key="7">
    <source>
        <dbReference type="ARBA" id="ARBA00022679"/>
    </source>
</evidence>
<dbReference type="GO" id="GO:0006228">
    <property type="term" value="P:UTP biosynthetic process"/>
    <property type="evidence" value="ECO:0007669"/>
    <property type="project" value="UniProtKB-UniRule"/>
</dbReference>
<comment type="subcellular location">
    <subcellularLocation>
        <location evidence="1 14">Cytoplasm</location>
    </subcellularLocation>
</comment>
<evidence type="ECO:0000256" key="13">
    <source>
        <dbReference type="ARBA" id="ARBA00023080"/>
    </source>
</evidence>
<comment type="subunit">
    <text evidence="14">Homotetramer.</text>
</comment>
<dbReference type="Pfam" id="PF00334">
    <property type="entry name" value="NDK"/>
    <property type="match status" value="1"/>
</dbReference>
<dbReference type="PROSITE" id="PS51374">
    <property type="entry name" value="NDPK_LIKE"/>
    <property type="match status" value="1"/>
</dbReference>
<dbReference type="FunFam" id="3.30.70.141:FF:000001">
    <property type="entry name" value="Nucleoside diphosphate kinase"/>
    <property type="match status" value="1"/>
</dbReference>
<dbReference type="HAMAP" id="MF_00451">
    <property type="entry name" value="NDP_kinase"/>
    <property type="match status" value="1"/>
</dbReference>
<comment type="catalytic activity">
    <reaction evidence="14">
        <text>a ribonucleoside 5'-diphosphate + ATP = a ribonucleoside 5'-triphosphate + ADP</text>
        <dbReference type="Rhea" id="RHEA:18113"/>
        <dbReference type="ChEBI" id="CHEBI:30616"/>
        <dbReference type="ChEBI" id="CHEBI:57930"/>
        <dbReference type="ChEBI" id="CHEBI:61557"/>
        <dbReference type="ChEBI" id="CHEBI:456216"/>
        <dbReference type="EC" id="2.7.4.6"/>
    </reaction>
</comment>
<dbReference type="PANTHER" id="PTHR46161:SF3">
    <property type="entry name" value="NUCLEOSIDE DIPHOSPHATE KINASE DDB_G0292928-RELATED"/>
    <property type="match status" value="1"/>
</dbReference>
<dbReference type="GO" id="GO:0005524">
    <property type="term" value="F:ATP binding"/>
    <property type="evidence" value="ECO:0007669"/>
    <property type="project" value="UniProtKB-UniRule"/>
</dbReference>
<evidence type="ECO:0000256" key="2">
    <source>
        <dbReference type="ARBA" id="ARBA00008142"/>
    </source>
</evidence>
<gene>
    <name evidence="14" type="primary">ndk</name>
    <name evidence="18" type="ORF">SAMN02982996_03150</name>
</gene>
<feature type="binding site" evidence="14 15">
    <location>
        <position position="87"/>
    </location>
    <ligand>
        <name>ATP</name>
        <dbReference type="ChEBI" id="CHEBI:30616"/>
    </ligand>
</feature>
<feature type="binding site" evidence="14 15">
    <location>
        <position position="59"/>
    </location>
    <ligand>
        <name>ATP</name>
        <dbReference type="ChEBI" id="CHEBI:30616"/>
    </ligand>
</feature>
<evidence type="ECO:0000256" key="15">
    <source>
        <dbReference type="PROSITE-ProRule" id="PRU00706"/>
    </source>
</evidence>
<dbReference type="GO" id="GO:0006241">
    <property type="term" value="P:CTP biosynthetic process"/>
    <property type="evidence" value="ECO:0007669"/>
    <property type="project" value="UniProtKB-UniRule"/>
</dbReference>
<dbReference type="AlphaFoldDB" id="A0A1H4FPH2"/>
<evidence type="ECO:0000256" key="8">
    <source>
        <dbReference type="ARBA" id="ARBA00022723"/>
    </source>
</evidence>
<dbReference type="GO" id="GO:0046872">
    <property type="term" value="F:metal ion binding"/>
    <property type="evidence" value="ECO:0007669"/>
    <property type="project" value="UniProtKB-KW"/>
</dbReference>
<dbReference type="EC" id="2.7.4.6" evidence="3 14"/>
<evidence type="ECO:0000256" key="12">
    <source>
        <dbReference type="ARBA" id="ARBA00022842"/>
    </source>
</evidence>
<accession>A0A1H4FPH2</accession>
<feature type="binding site" evidence="14 15">
    <location>
        <position position="93"/>
    </location>
    <ligand>
        <name>ATP</name>
        <dbReference type="ChEBI" id="CHEBI:30616"/>
    </ligand>
</feature>
<keyword evidence="19" id="KW-1185">Reference proteome</keyword>
<sequence length="143" mass="15768">MTVERTFSIIKPNAVAKNLIGAIYNRFESAGFKIVAAKMLHLTREQAEGFYAEHKGKPFFDGLVTFMTSGPIMVQVLEGEDAVQRHRDLMGATNPENALAGTLRADYADSLTENAVHGSDSQASAEREIAYFFSADELHARTR</sequence>
<evidence type="ECO:0000256" key="4">
    <source>
        <dbReference type="ARBA" id="ARBA00017632"/>
    </source>
</evidence>
<evidence type="ECO:0000256" key="16">
    <source>
        <dbReference type="RuleBase" id="RU004011"/>
    </source>
</evidence>
<dbReference type="CDD" id="cd04413">
    <property type="entry name" value="NDPk_I"/>
    <property type="match status" value="1"/>
</dbReference>
<dbReference type="RefSeq" id="WP_026742310.1">
    <property type="nucleotide sequence ID" value="NZ_FNQS01000014.1"/>
</dbReference>
<dbReference type="STRING" id="71657.SAMN02982996_03150"/>
<keyword evidence="9 14" id="KW-0547">Nucleotide-binding</keyword>
<evidence type="ECO:0000256" key="3">
    <source>
        <dbReference type="ARBA" id="ARBA00012966"/>
    </source>
</evidence>
<evidence type="ECO:0000256" key="1">
    <source>
        <dbReference type="ARBA" id="ARBA00004496"/>
    </source>
</evidence>
<evidence type="ECO:0000256" key="14">
    <source>
        <dbReference type="HAMAP-Rule" id="MF_00451"/>
    </source>
</evidence>
<proteinExistence type="inferred from homology"/>
<dbReference type="PRINTS" id="PR01243">
    <property type="entry name" value="NUCDPKINASE"/>
</dbReference>
<feature type="binding site" evidence="14 15">
    <location>
        <position position="11"/>
    </location>
    <ligand>
        <name>ATP</name>
        <dbReference type="ChEBI" id="CHEBI:30616"/>
    </ligand>
</feature>
<dbReference type="Gene3D" id="3.30.70.141">
    <property type="entry name" value="Nucleoside diphosphate kinase-like domain"/>
    <property type="match status" value="1"/>
</dbReference>
<evidence type="ECO:0000256" key="9">
    <source>
        <dbReference type="ARBA" id="ARBA00022741"/>
    </source>
</evidence>
<evidence type="ECO:0000313" key="19">
    <source>
        <dbReference type="Proteomes" id="UP000187280"/>
    </source>
</evidence>
<comment type="cofactor">
    <cofactor evidence="14">
        <name>Mg(2+)</name>
        <dbReference type="ChEBI" id="CHEBI:18420"/>
    </cofactor>
</comment>
<keyword evidence="12 14" id="KW-0460">Magnesium</keyword>